<evidence type="ECO:0000256" key="6">
    <source>
        <dbReference type="SAM" id="Phobius"/>
    </source>
</evidence>
<evidence type="ECO:0000256" key="2">
    <source>
        <dbReference type="ARBA" id="ARBA00022475"/>
    </source>
</evidence>
<proteinExistence type="predicted"/>
<accession>A0A660L931</accession>
<comment type="subcellular location">
    <subcellularLocation>
        <location evidence="1">Cell membrane</location>
        <topology evidence="1">Single-pass membrane protein</topology>
    </subcellularLocation>
</comment>
<keyword evidence="9" id="KW-1185">Reference proteome</keyword>
<feature type="transmembrane region" description="Helical" evidence="6">
    <location>
        <begin position="37"/>
        <end position="60"/>
    </location>
</feature>
<dbReference type="Proteomes" id="UP000278962">
    <property type="component" value="Unassembled WGS sequence"/>
</dbReference>
<evidence type="ECO:0000313" key="9">
    <source>
        <dbReference type="Proteomes" id="UP000278962"/>
    </source>
</evidence>
<organism evidence="8 9">
    <name type="scientific">Solirubrobacter pauli</name>
    <dbReference type="NCBI Taxonomy" id="166793"/>
    <lineage>
        <taxon>Bacteria</taxon>
        <taxon>Bacillati</taxon>
        <taxon>Actinomycetota</taxon>
        <taxon>Thermoleophilia</taxon>
        <taxon>Solirubrobacterales</taxon>
        <taxon>Solirubrobacteraceae</taxon>
        <taxon>Solirubrobacter</taxon>
    </lineage>
</organism>
<dbReference type="GO" id="GO:0005886">
    <property type="term" value="C:plasma membrane"/>
    <property type="evidence" value="ECO:0007669"/>
    <property type="project" value="UniProtKB-SubCell"/>
</dbReference>
<dbReference type="Pfam" id="PF04024">
    <property type="entry name" value="PspC"/>
    <property type="match status" value="1"/>
</dbReference>
<dbReference type="PANTHER" id="PTHR33885">
    <property type="entry name" value="PHAGE SHOCK PROTEIN C"/>
    <property type="match status" value="1"/>
</dbReference>
<dbReference type="EMBL" id="RBIL01000001">
    <property type="protein sequence ID" value="RKQ90775.1"/>
    <property type="molecule type" value="Genomic_DNA"/>
</dbReference>
<dbReference type="RefSeq" id="WP_121247822.1">
    <property type="nucleotide sequence ID" value="NZ_RBIL01000001.1"/>
</dbReference>
<keyword evidence="2" id="KW-1003">Cell membrane</keyword>
<dbReference type="InterPro" id="IPR052027">
    <property type="entry name" value="PspC"/>
</dbReference>
<comment type="caution">
    <text evidence="8">The sequence shown here is derived from an EMBL/GenBank/DDBJ whole genome shotgun (WGS) entry which is preliminary data.</text>
</comment>
<feature type="domain" description="Phage shock protein PspC N-terminal" evidence="7">
    <location>
        <begin position="6"/>
        <end position="63"/>
    </location>
</feature>
<evidence type="ECO:0000256" key="4">
    <source>
        <dbReference type="ARBA" id="ARBA00022989"/>
    </source>
</evidence>
<dbReference type="InterPro" id="IPR007168">
    <property type="entry name" value="Phageshock_PspC_N"/>
</dbReference>
<keyword evidence="4 6" id="KW-1133">Transmembrane helix</keyword>
<sequence length="77" mass="8125">MNTTDKKLTRSSTDKKVAGVCGGLANYFGIDPAVTRVGFIVTTLFTGGAAALAYLAMMFVMPTDEQGMTHHDPLASL</sequence>
<evidence type="ECO:0000256" key="1">
    <source>
        <dbReference type="ARBA" id="ARBA00004162"/>
    </source>
</evidence>
<reference evidence="8 9" key="1">
    <citation type="submission" date="2018-10" db="EMBL/GenBank/DDBJ databases">
        <title>Genomic Encyclopedia of Archaeal and Bacterial Type Strains, Phase II (KMG-II): from individual species to whole genera.</title>
        <authorList>
            <person name="Goeker M."/>
        </authorList>
    </citation>
    <scope>NUCLEOTIDE SEQUENCE [LARGE SCALE GENOMIC DNA]</scope>
    <source>
        <strain evidence="8 9">DSM 14954</strain>
    </source>
</reference>
<protein>
    <submittedName>
        <fullName evidence="8">Phage shock protein C (PspC) family protein</fullName>
    </submittedName>
</protein>
<gene>
    <name evidence="8" type="ORF">C8N24_0588</name>
</gene>
<dbReference type="AlphaFoldDB" id="A0A660L931"/>
<evidence type="ECO:0000256" key="5">
    <source>
        <dbReference type="ARBA" id="ARBA00023136"/>
    </source>
</evidence>
<keyword evidence="3 6" id="KW-0812">Transmembrane</keyword>
<evidence type="ECO:0000313" key="8">
    <source>
        <dbReference type="EMBL" id="RKQ90775.1"/>
    </source>
</evidence>
<name>A0A660L931_9ACTN</name>
<evidence type="ECO:0000256" key="3">
    <source>
        <dbReference type="ARBA" id="ARBA00022692"/>
    </source>
</evidence>
<dbReference type="PANTHER" id="PTHR33885:SF3">
    <property type="entry name" value="PHAGE SHOCK PROTEIN C"/>
    <property type="match status" value="1"/>
</dbReference>
<dbReference type="OrthoDB" id="7359894at2"/>
<evidence type="ECO:0000259" key="7">
    <source>
        <dbReference type="Pfam" id="PF04024"/>
    </source>
</evidence>
<keyword evidence="5 6" id="KW-0472">Membrane</keyword>